<dbReference type="GO" id="GO:0015627">
    <property type="term" value="C:type II protein secretion system complex"/>
    <property type="evidence" value="ECO:0007669"/>
    <property type="project" value="TreeGrafter"/>
</dbReference>
<dbReference type="InterPro" id="IPR051675">
    <property type="entry name" value="Endo/Exo/Phosphatase_dom_1"/>
</dbReference>
<reference evidence="3" key="1">
    <citation type="submission" date="2017-04" db="EMBL/GenBank/DDBJ databases">
        <authorList>
            <person name="Song Y."/>
            <person name="Cho B.-K."/>
        </authorList>
    </citation>
    <scope>NUCLEOTIDE SEQUENCE [LARGE SCALE GENOMIC DNA]</scope>
    <source>
        <strain evidence="3">SL1</strain>
    </source>
</reference>
<keyword evidence="1" id="KW-1133">Transmembrane helix</keyword>
<dbReference type="Gene3D" id="1.10.150.320">
    <property type="entry name" value="Photosystem II 12 kDa extrinsic protein"/>
    <property type="match status" value="1"/>
</dbReference>
<keyword evidence="1" id="KW-0812">Transmembrane</keyword>
<feature type="transmembrane region" description="Helical" evidence="1">
    <location>
        <begin position="44"/>
        <end position="61"/>
    </location>
</feature>
<dbReference type="InterPro" id="IPR010994">
    <property type="entry name" value="RuvA_2-like"/>
</dbReference>
<organism evidence="2 3">
    <name type="scientific">Clostridium drakei</name>
    <dbReference type="NCBI Taxonomy" id="332101"/>
    <lineage>
        <taxon>Bacteria</taxon>
        <taxon>Bacillati</taxon>
        <taxon>Bacillota</taxon>
        <taxon>Clostridia</taxon>
        <taxon>Eubacteriales</taxon>
        <taxon>Clostridiaceae</taxon>
        <taxon>Clostridium</taxon>
    </lineage>
</organism>
<keyword evidence="3" id="KW-1185">Reference proteome</keyword>
<protein>
    <recommendedName>
        <fullName evidence="4">Helix-hairpin-helix domain-containing protein</fullName>
    </recommendedName>
</protein>
<keyword evidence="1" id="KW-0472">Membrane</keyword>
<dbReference type="SUPFAM" id="SSF47781">
    <property type="entry name" value="RuvA domain 2-like"/>
    <property type="match status" value="1"/>
</dbReference>
<evidence type="ECO:0008006" key="4">
    <source>
        <dbReference type="Google" id="ProtNLM"/>
    </source>
</evidence>
<dbReference type="PANTHER" id="PTHR21180:SF32">
    <property type="entry name" value="ENDONUCLEASE_EXONUCLEASE_PHOSPHATASE FAMILY DOMAIN-CONTAINING PROTEIN 1"/>
    <property type="match status" value="1"/>
</dbReference>
<feature type="transmembrane region" description="Helical" evidence="1">
    <location>
        <begin position="67"/>
        <end position="86"/>
    </location>
</feature>
<dbReference type="AlphaFoldDB" id="A0A2U8DQ83"/>
<feature type="transmembrane region" description="Helical" evidence="1">
    <location>
        <begin position="12"/>
        <end position="37"/>
    </location>
</feature>
<evidence type="ECO:0000313" key="2">
    <source>
        <dbReference type="EMBL" id="AWI04595.1"/>
    </source>
</evidence>
<dbReference type="OrthoDB" id="1929550at2"/>
<dbReference type="EMBL" id="CP020953">
    <property type="protein sequence ID" value="AWI04595.1"/>
    <property type="molecule type" value="Genomic_DNA"/>
</dbReference>
<evidence type="ECO:0000313" key="3">
    <source>
        <dbReference type="Proteomes" id="UP000244910"/>
    </source>
</evidence>
<dbReference type="RefSeq" id="WP_052037952.1">
    <property type="nucleotide sequence ID" value="NZ_CP020953.1"/>
</dbReference>
<dbReference type="Pfam" id="PF12836">
    <property type="entry name" value="HHH_3"/>
    <property type="match status" value="1"/>
</dbReference>
<sequence length="252" mass="28613">MSSISQRKKWEIINSLWILPTFTLGFFNWISFFYIGYKVKCKKWIFCGLIYSIPFITVMTFGKATTFIAVLTLILGIVGIAHAFTIRTEYLIRLESIYGGKILSDSQVKEIIVKDKLSKVNLEDNNVFQSTNENIAVKLSFSFEEDTKSKDRGESHTEAKQFTNENLRSEPIDINTASENELSTLPGIGIILAKKAVNHREAKGYFNSVDEFAEILSLKPHILERVKPLIVVSKVENKTDKSSNKSGRIIDF</sequence>
<dbReference type="GO" id="GO:0015628">
    <property type="term" value="P:protein secretion by the type II secretion system"/>
    <property type="evidence" value="ECO:0007669"/>
    <property type="project" value="TreeGrafter"/>
</dbReference>
<name>A0A2U8DQ83_9CLOT</name>
<proteinExistence type="predicted"/>
<dbReference type="PANTHER" id="PTHR21180">
    <property type="entry name" value="ENDONUCLEASE/EXONUCLEASE/PHOSPHATASE FAMILY DOMAIN-CONTAINING PROTEIN 1"/>
    <property type="match status" value="1"/>
</dbReference>
<accession>A0A2U8DQ83</accession>
<gene>
    <name evidence="2" type="ORF">B9W14_08850</name>
</gene>
<dbReference type="Proteomes" id="UP000244910">
    <property type="component" value="Chromosome"/>
</dbReference>
<dbReference type="KEGG" id="cdrk:B9W14_08850"/>
<evidence type="ECO:0000256" key="1">
    <source>
        <dbReference type="SAM" id="Phobius"/>
    </source>
</evidence>